<dbReference type="PANTHER" id="PTHR31302">
    <property type="entry name" value="TRANSMEMBRANE PROTEIN WITH METALLOPHOSPHOESTERASE DOMAIN-RELATED"/>
    <property type="match status" value="1"/>
</dbReference>
<dbReference type="Pfam" id="PF00149">
    <property type="entry name" value="Metallophos"/>
    <property type="match status" value="1"/>
</dbReference>
<dbReference type="PIRSF" id="PIRSF008292">
    <property type="entry name" value="UCP008292"/>
    <property type="match status" value="1"/>
</dbReference>
<comment type="caution">
    <text evidence="5">The sequence shown here is derived from an EMBL/GenBank/DDBJ whole genome shotgun (WGS) entry which is preliminary data.</text>
</comment>
<evidence type="ECO:0000259" key="4">
    <source>
        <dbReference type="Pfam" id="PF00149"/>
    </source>
</evidence>
<name>A0A839GY38_9BACT</name>
<accession>A0A839GY38</accession>
<dbReference type="InterPro" id="IPR051158">
    <property type="entry name" value="Metallophosphoesterase_sf"/>
</dbReference>
<dbReference type="GO" id="GO:0016020">
    <property type="term" value="C:membrane"/>
    <property type="evidence" value="ECO:0007669"/>
    <property type="project" value="GOC"/>
</dbReference>
<keyword evidence="2" id="KW-0378">Hydrolase</keyword>
<organism evidence="5 6">
    <name type="scientific">Rufibacter quisquiliarum</name>
    <dbReference type="NCBI Taxonomy" id="1549639"/>
    <lineage>
        <taxon>Bacteria</taxon>
        <taxon>Pseudomonadati</taxon>
        <taxon>Bacteroidota</taxon>
        <taxon>Cytophagia</taxon>
        <taxon>Cytophagales</taxon>
        <taxon>Hymenobacteraceae</taxon>
        <taxon>Rufibacter</taxon>
    </lineage>
</organism>
<feature type="region of interest" description="Disordered" evidence="3">
    <location>
        <begin position="1"/>
        <end position="42"/>
    </location>
</feature>
<dbReference type="SUPFAM" id="SSF56300">
    <property type="entry name" value="Metallo-dependent phosphatases"/>
    <property type="match status" value="1"/>
</dbReference>
<feature type="domain" description="Calcineurin-like phosphoesterase" evidence="4">
    <location>
        <begin position="47"/>
        <end position="250"/>
    </location>
</feature>
<sequence>MEQQPLTNPQPVNTLQPVPPASAQPQQPPQQMVSEQPGIPQEPARPFRIAAVGDIHVRETDKGKWVDFFRSASQQADVLLLCGDLTDHGYAVEAEVLCEEMKACTIPVICVLGNHDHDKNDHQAIRKALVKDTVHFLDGDSIVIGNVGFAGVKGYGGGFDQYMLSMFGEAENKAFVQTAVDEALKLESALSRLDSEHPDVKKIAIMHYAPIKATVVGEPDAIHPFLGCSRLAEPLNRQNVVACFHGHAHVGTLEGQTSKGVKVFNVAKPILQKAGLALPFFLFEV</sequence>
<feature type="compositionally biased region" description="Polar residues" evidence="3">
    <location>
        <begin position="1"/>
        <end position="15"/>
    </location>
</feature>
<reference evidence="5 6" key="1">
    <citation type="submission" date="2020-08" db="EMBL/GenBank/DDBJ databases">
        <title>Genomic Encyclopedia of Type Strains, Phase IV (KMG-IV): sequencing the most valuable type-strain genomes for metagenomic binning, comparative biology and taxonomic classification.</title>
        <authorList>
            <person name="Goeker M."/>
        </authorList>
    </citation>
    <scope>NUCLEOTIDE SEQUENCE [LARGE SCALE GENOMIC DNA]</scope>
    <source>
        <strain evidence="5 6">DSM 29854</strain>
    </source>
</reference>
<dbReference type="InterPro" id="IPR016538">
    <property type="entry name" value="UCP008292"/>
</dbReference>
<keyword evidence="6" id="KW-1185">Reference proteome</keyword>
<evidence type="ECO:0000313" key="5">
    <source>
        <dbReference type="EMBL" id="MBA9079626.1"/>
    </source>
</evidence>
<dbReference type="PANTHER" id="PTHR31302:SF31">
    <property type="entry name" value="PHOSPHODIESTERASE YAEI"/>
    <property type="match status" value="1"/>
</dbReference>
<feature type="compositionally biased region" description="Pro residues" evidence="3">
    <location>
        <begin position="17"/>
        <end position="28"/>
    </location>
</feature>
<dbReference type="RefSeq" id="WP_246387285.1">
    <property type="nucleotide sequence ID" value="NZ_JACJIQ010000025.1"/>
</dbReference>
<dbReference type="InterPro" id="IPR029052">
    <property type="entry name" value="Metallo-depent_PP-like"/>
</dbReference>
<dbReference type="GO" id="GO:0008758">
    <property type="term" value="F:UDP-2,3-diacylglucosamine hydrolase activity"/>
    <property type="evidence" value="ECO:0007669"/>
    <property type="project" value="TreeGrafter"/>
</dbReference>
<dbReference type="GO" id="GO:0009245">
    <property type="term" value="P:lipid A biosynthetic process"/>
    <property type="evidence" value="ECO:0007669"/>
    <property type="project" value="TreeGrafter"/>
</dbReference>
<dbReference type="Proteomes" id="UP000563094">
    <property type="component" value="Unassembled WGS sequence"/>
</dbReference>
<evidence type="ECO:0000256" key="3">
    <source>
        <dbReference type="SAM" id="MobiDB-lite"/>
    </source>
</evidence>
<dbReference type="Gene3D" id="3.60.21.10">
    <property type="match status" value="1"/>
</dbReference>
<proteinExistence type="predicted"/>
<dbReference type="EMBL" id="JACJIQ010000025">
    <property type="protein sequence ID" value="MBA9079626.1"/>
    <property type="molecule type" value="Genomic_DNA"/>
</dbReference>
<gene>
    <name evidence="5" type="ORF">FHS90_004364</name>
</gene>
<protein>
    <submittedName>
        <fullName evidence="5">Icc-related predicted phosphoesterase</fullName>
    </submittedName>
</protein>
<dbReference type="GO" id="GO:0046872">
    <property type="term" value="F:metal ion binding"/>
    <property type="evidence" value="ECO:0007669"/>
    <property type="project" value="UniProtKB-KW"/>
</dbReference>
<evidence type="ECO:0000313" key="6">
    <source>
        <dbReference type="Proteomes" id="UP000563094"/>
    </source>
</evidence>
<dbReference type="InterPro" id="IPR004843">
    <property type="entry name" value="Calcineurin-like_PHP"/>
</dbReference>
<keyword evidence="1" id="KW-0479">Metal-binding</keyword>
<evidence type="ECO:0000256" key="1">
    <source>
        <dbReference type="ARBA" id="ARBA00022723"/>
    </source>
</evidence>
<evidence type="ECO:0000256" key="2">
    <source>
        <dbReference type="ARBA" id="ARBA00022801"/>
    </source>
</evidence>
<dbReference type="AlphaFoldDB" id="A0A839GY38"/>